<dbReference type="CDD" id="cd17242">
    <property type="entry name" value="MobM_relaxase"/>
    <property type="match status" value="1"/>
</dbReference>
<dbReference type="Gene3D" id="1.10.287.1490">
    <property type="match status" value="1"/>
</dbReference>
<feature type="compositionally biased region" description="Basic and acidic residues" evidence="1">
    <location>
        <begin position="370"/>
        <end position="388"/>
    </location>
</feature>
<proteinExistence type="predicted"/>
<protein>
    <submittedName>
        <fullName evidence="2">Plasmid recombination protein</fullName>
    </submittedName>
</protein>
<dbReference type="SUPFAM" id="SSF90257">
    <property type="entry name" value="Myosin rod fragments"/>
    <property type="match status" value="1"/>
</dbReference>
<comment type="caution">
    <text evidence="2">The sequence shown here is derived from an EMBL/GenBank/DDBJ whole genome shotgun (WGS) entry which is preliminary data.</text>
</comment>
<accession>A0AAW5UN32</accession>
<evidence type="ECO:0000256" key="1">
    <source>
        <dbReference type="SAM" id="MobiDB-lite"/>
    </source>
</evidence>
<sequence length="555" mass="63098">MSGAKNVIDMRPSKGFSPSQGNEHLRRLDDCERAQKARWNYDPSREHLNFEVGKGGIVTEVNKFKTINQRIQEYLDSRGIVTPNKKYIDQGLDPKYRTVVNFILGGNREVMRNLAFGNQKVDWEHGADNSDLKRMPEIESWAKDAYAFMCKKFGEQNIVAFVVHLDEANPHVHCTVLPLTEKNRFSFKKIFTKGVNTREALVEYMESLHTEYAEEVGLKYGMERGDSIKETGAVHRTTEEYRRKLWKDAQEKEEEVRENIKTIEQQNSTITNQRGIIASLSREIKHSAARLKALATMIKNLETHKADLEQEIKKLNRDLAAGKISKEEADRKLSQINAEIKKTEEKIIDKSDKLKVAESKLHDAEQRKAELEAKAHEAEEKRSSEEQKTALAVEKTAKAEGKYQVIKAKYKEIAPKVNLKISHEFGSLGFHMAALDMKSRLSKYGELRNSLSPSQRDFLDRTVGEIFDGSLIENVAENSANLCSVAASLYLGYLNAATRIAQSCGGGGGPGTGWGKRDDENDMDFRRRCFGMAMKMMKPGRQQRRECKLNCVKLQ</sequence>
<reference evidence="2" key="1">
    <citation type="submission" date="2022-11" db="EMBL/GenBank/DDBJ databases">
        <title>Genomic repertoires linked with pathogenic potency of arthritogenic Prevotella copri isolated from the gut of rheumatoid arthritis patients.</title>
        <authorList>
            <person name="Nii T."/>
            <person name="Maeda Y."/>
            <person name="Motooka D."/>
            <person name="Naito M."/>
            <person name="Matsumoto Y."/>
            <person name="Ogawa T."/>
            <person name="Oguro-Igashira E."/>
            <person name="Kishikawa T."/>
            <person name="Yamashita M."/>
            <person name="Koizumi S."/>
            <person name="Kurakawa T."/>
            <person name="Okumura R."/>
            <person name="Kayama H."/>
            <person name="Murakami M."/>
            <person name="Sakaguchi T."/>
            <person name="Das B."/>
            <person name="Nakamura S."/>
            <person name="Okada Y."/>
            <person name="Kumanogoh A."/>
            <person name="Takeda K."/>
        </authorList>
    </citation>
    <scope>NUCLEOTIDE SEQUENCE</scope>
    <source>
        <strain evidence="2">H105_2-2</strain>
    </source>
</reference>
<dbReference type="GO" id="GO:0006310">
    <property type="term" value="P:DNA recombination"/>
    <property type="evidence" value="ECO:0007669"/>
    <property type="project" value="InterPro"/>
</dbReference>
<gene>
    <name evidence="2" type="ORF">ONT01_14980</name>
</gene>
<feature type="region of interest" description="Disordered" evidence="1">
    <location>
        <begin position="1"/>
        <end position="25"/>
    </location>
</feature>
<dbReference type="NCBIfam" id="NF041497">
    <property type="entry name" value="MobV"/>
    <property type="match status" value="1"/>
</dbReference>
<dbReference type="InterPro" id="IPR001668">
    <property type="entry name" value="Mob_Pre"/>
</dbReference>
<dbReference type="GO" id="GO:0003677">
    <property type="term" value="F:DNA binding"/>
    <property type="evidence" value="ECO:0007669"/>
    <property type="project" value="InterPro"/>
</dbReference>
<feature type="region of interest" description="Disordered" evidence="1">
    <location>
        <begin position="370"/>
        <end position="389"/>
    </location>
</feature>
<dbReference type="RefSeq" id="WP_264949593.1">
    <property type="nucleotide sequence ID" value="NZ_JAPDVB010000003.1"/>
</dbReference>
<name>A0AAW5UN32_9BACT</name>
<dbReference type="Gene3D" id="3.30.930.30">
    <property type="match status" value="1"/>
</dbReference>
<dbReference type="EMBL" id="JAPDVD010000003">
    <property type="protein sequence ID" value="MCW4139043.1"/>
    <property type="molecule type" value="Genomic_DNA"/>
</dbReference>
<organism evidence="2 3">
    <name type="scientific">Segatella copri</name>
    <dbReference type="NCBI Taxonomy" id="165179"/>
    <lineage>
        <taxon>Bacteria</taxon>
        <taxon>Pseudomonadati</taxon>
        <taxon>Bacteroidota</taxon>
        <taxon>Bacteroidia</taxon>
        <taxon>Bacteroidales</taxon>
        <taxon>Prevotellaceae</taxon>
        <taxon>Segatella</taxon>
    </lineage>
</organism>
<evidence type="ECO:0000313" key="2">
    <source>
        <dbReference type="EMBL" id="MCW4139043.1"/>
    </source>
</evidence>
<dbReference type="AlphaFoldDB" id="A0AAW5UN32"/>
<dbReference type="Pfam" id="PF01076">
    <property type="entry name" value="Mob_Pre"/>
    <property type="match status" value="1"/>
</dbReference>
<evidence type="ECO:0000313" key="3">
    <source>
        <dbReference type="Proteomes" id="UP001208620"/>
    </source>
</evidence>
<dbReference type="Proteomes" id="UP001208620">
    <property type="component" value="Unassembled WGS sequence"/>
</dbReference>